<dbReference type="InterPro" id="IPR020583">
    <property type="entry name" value="Inositol_monoP_metal-BS"/>
</dbReference>
<keyword evidence="7 9" id="KW-0460">Magnesium</keyword>
<feature type="binding site" evidence="9">
    <location>
        <position position="71"/>
    </location>
    <ligand>
        <name>Mg(2+)</name>
        <dbReference type="ChEBI" id="CHEBI:18420"/>
        <label>1</label>
    </ligand>
</feature>
<dbReference type="GO" id="GO:0008441">
    <property type="term" value="F:3'(2'),5'-bisphosphate nucleotidase activity"/>
    <property type="evidence" value="ECO:0007669"/>
    <property type="project" value="UniProtKB-EC"/>
</dbReference>
<accession>A0ABY4AMV3</accession>
<dbReference type="InterPro" id="IPR020550">
    <property type="entry name" value="Inositol_monophosphatase_CS"/>
</dbReference>
<dbReference type="Pfam" id="PF00459">
    <property type="entry name" value="Inositol_P"/>
    <property type="match status" value="1"/>
</dbReference>
<feature type="binding site" evidence="9">
    <location>
        <position position="228"/>
    </location>
    <ligand>
        <name>substrate</name>
    </ligand>
</feature>
<reference evidence="10 11" key="1">
    <citation type="submission" date="2020-11" db="EMBL/GenBank/DDBJ databases">
        <title>Algicoccus daihaiensis sp.nov., isolated from Daihai Lake in Inner Mongolia.</title>
        <authorList>
            <person name="Kai J."/>
        </authorList>
    </citation>
    <scope>NUCLEOTIDE SEQUENCE [LARGE SCALE GENOMIC DNA]</scope>
    <source>
        <strain evidence="11">f23</strain>
    </source>
</reference>
<keyword evidence="11" id="KW-1185">Reference proteome</keyword>
<feature type="binding site" evidence="9">
    <location>
        <position position="96"/>
    </location>
    <ligand>
        <name>Mg(2+)</name>
        <dbReference type="ChEBI" id="CHEBI:18420"/>
        <label>2</label>
    </ligand>
</feature>
<gene>
    <name evidence="9 10" type="primary">cysQ</name>
    <name evidence="10" type="ORF">DHf2319_10105</name>
</gene>
<dbReference type="Gene3D" id="3.40.190.80">
    <property type="match status" value="1"/>
</dbReference>
<comment type="subcellular location">
    <subcellularLocation>
        <location evidence="9">Cell inner membrane</location>
        <topology evidence="9">Peripheral membrane protein</topology>
        <orientation evidence="9">Cytoplasmic side</orientation>
    </subcellularLocation>
</comment>
<evidence type="ECO:0000256" key="3">
    <source>
        <dbReference type="ARBA" id="ARBA00022475"/>
    </source>
</evidence>
<evidence type="ECO:0000256" key="9">
    <source>
        <dbReference type="HAMAP-Rule" id="MF_02095"/>
    </source>
</evidence>
<evidence type="ECO:0000256" key="2">
    <source>
        <dbReference type="ARBA" id="ARBA00005289"/>
    </source>
</evidence>
<feature type="binding site" evidence="9">
    <location>
        <position position="228"/>
    </location>
    <ligand>
        <name>Mg(2+)</name>
        <dbReference type="ChEBI" id="CHEBI:18420"/>
        <label>2</label>
    </ligand>
</feature>
<dbReference type="Proteomes" id="UP000831607">
    <property type="component" value="Chromosome"/>
</dbReference>
<dbReference type="InterPro" id="IPR000760">
    <property type="entry name" value="Inositol_monophosphatase-like"/>
</dbReference>
<protein>
    <recommendedName>
        <fullName evidence="9">3'(2'),5'-bisphosphate nucleotidase CysQ</fullName>
        <ecNumber evidence="9">3.1.3.7</ecNumber>
    </recommendedName>
    <alternativeName>
        <fullName evidence="9">3'(2'),5-bisphosphonucleoside 3'(2')-phosphohydrolase</fullName>
    </alternativeName>
    <alternativeName>
        <fullName evidence="9">3'-phosphoadenosine 5'-phosphate phosphatase</fullName>
        <shortName evidence="9">PAP phosphatase</shortName>
    </alternativeName>
</protein>
<evidence type="ECO:0000256" key="6">
    <source>
        <dbReference type="ARBA" id="ARBA00022801"/>
    </source>
</evidence>
<feature type="binding site" evidence="9">
    <location>
        <position position="95"/>
    </location>
    <ligand>
        <name>Mg(2+)</name>
        <dbReference type="ChEBI" id="CHEBI:18420"/>
        <label>1</label>
    </ligand>
</feature>
<dbReference type="PROSITE" id="PS00630">
    <property type="entry name" value="IMP_2"/>
    <property type="match status" value="1"/>
</dbReference>
<dbReference type="InterPro" id="IPR006240">
    <property type="entry name" value="CysQ"/>
</dbReference>
<feature type="binding site" evidence="9">
    <location>
        <position position="93"/>
    </location>
    <ligand>
        <name>Mg(2+)</name>
        <dbReference type="ChEBI" id="CHEBI:18420"/>
        <label>1</label>
    </ligand>
</feature>
<keyword evidence="4 9" id="KW-0997">Cell inner membrane</keyword>
<dbReference type="EMBL" id="CP063982">
    <property type="protein sequence ID" value="UOD51666.1"/>
    <property type="molecule type" value="Genomic_DNA"/>
</dbReference>
<keyword evidence="8 9" id="KW-0472">Membrane</keyword>
<dbReference type="PANTHER" id="PTHR43028">
    <property type="entry name" value="3'(2'),5'-BISPHOSPHATE NUCLEOTIDASE 1"/>
    <property type="match status" value="1"/>
</dbReference>
<evidence type="ECO:0000256" key="8">
    <source>
        <dbReference type="ARBA" id="ARBA00023136"/>
    </source>
</evidence>
<feature type="binding site" evidence="9">
    <location>
        <position position="71"/>
    </location>
    <ligand>
        <name>substrate</name>
    </ligand>
</feature>
<feature type="binding site" evidence="9">
    <location>
        <begin position="95"/>
        <end position="98"/>
    </location>
    <ligand>
        <name>substrate</name>
    </ligand>
</feature>
<comment type="similarity">
    <text evidence="2 9">Belongs to the inositol monophosphatase superfamily. CysQ family.</text>
</comment>
<evidence type="ECO:0000256" key="7">
    <source>
        <dbReference type="ARBA" id="ARBA00022842"/>
    </source>
</evidence>
<dbReference type="InterPro" id="IPR050725">
    <property type="entry name" value="CysQ/Inositol_MonoPase"/>
</dbReference>
<dbReference type="PANTHER" id="PTHR43028:SF5">
    <property type="entry name" value="3'(2'),5'-BISPHOSPHATE NUCLEOTIDASE 1"/>
    <property type="match status" value="1"/>
</dbReference>
<evidence type="ECO:0000256" key="1">
    <source>
        <dbReference type="ARBA" id="ARBA00001625"/>
    </source>
</evidence>
<dbReference type="SUPFAM" id="SSF56655">
    <property type="entry name" value="Carbohydrate phosphatase"/>
    <property type="match status" value="1"/>
</dbReference>
<keyword evidence="3 9" id="KW-1003">Cell membrane</keyword>
<dbReference type="EC" id="3.1.3.7" evidence="9"/>
<keyword evidence="6 9" id="KW-0378">Hydrolase</keyword>
<evidence type="ECO:0000313" key="11">
    <source>
        <dbReference type="Proteomes" id="UP000831607"/>
    </source>
</evidence>
<comment type="cofactor">
    <cofactor evidence="9">
        <name>Mg(2+)</name>
        <dbReference type="ChEBI" id="CHEBI:18420"/>
    </cofactor>
</comment>
<evidence type="ECO:0000256" key="5">
    <source>
        <dbReference type="ARBA" id="ARBA00022723"/>
    </source>
</evidence>
<comment type="function">
    <text evidence="9">Converts adenosine-3',5'-bisphosphate (PAP) to AMP.</text>
</comment>
<dbReference type="HAMAP" id="MF_02095">
    <property type="entry name" value="CysQ"/>
    <property type="match status" value="1"/>
</dbReference>
<feature type="binding site" evidence="9">
    <location>
        <position position="93"/>
    </location>
    <ligand>
        <name>Mg(2+)</name>
        <dbReference type="ChEBI" id="CHEBI:18420"/>
        <label>2</label>
    </ligand>
</feature>
<proteinExistence type="inferred from homology"/>
<comment type="catalytic activity">
    <reaction evidence="1 9">
        <text>adenosine 3',5'-bisphosphate + H2O = AMP + phosphate</text>
        <dbReference type="Rhea" id="RHEA:10040"/>
        <dbReference type="ChEBI" id="CHEBI:15377"/>
        <dbReference type="ChEBI" id="CHEBI:43474"/>
        <dbReference type="ChEBI" id="CHEBI:58343"/>
        <dbReference type="ChEBI" id="CHEBI:456215"/>
        <dbReference type="EC" id="3.1.3.7"/>
    </reaction>
</comment>
<evidence type="ECO:0000256" key="4">
    <source>
        <dbReference type="ARBA" id="ARBA00022519"/>
    </source>
</evidence>
<dbReference type="PROSITE" id="PS00629">
    <property type="entry name" value="IMP_1"/>
    <property type="match status" value="1"/>
</dbReference>
<dbReference type="Gene3D" id="3.30.540.10">
    <property type="entry name" value="Fructose-1,6-Bisphosphatase, subunit A, domain 1"/>
    <property type="match status" value="1"/>
</dbReference>
<organism evidence="10 11">
    <name type="scientific">Orrella daihaiensis</name>
    <dbReference type="NCBI Taxonomy" id="2782176"/>
    <lineage>
        <taxon>Bacteria</taxon>
        <taxon>Pseudomonadati</taxon>
        <taxon>Pseudomonadota</taxon>
        <taxon>Betaproteobacteria</taxon>
        <taxon>Burkholderiales</taxon>
        <taxon>Alcaligenaceae</taxon>
        <taxon>Orrella</taxon>
    </lineage>
</organism>
<dbReference type="CDD" id="cd01638">
    <property type="entry name" value="CysQ"/>
    <property type="match status" value="1"/>
</dbReference>
<keyword evidence="5 9" id="KW-0479">Metal-binding</keyword>
<dbReference type="NCBIfam" id="TIGR01331">
    <property type="entry name" value="bisphos_cysQ"/>
    <property type="match status" value="1"/>
</dbReference>
<name>A0ABY4AMV3_9BURK</name>
<evidence type="ECO:0000313" key="10">
    <source>
        <dbReference type="EMBL" id="UOD51666.1"/>
    </source>
</evidence>
<sequence length="282" mass="30628">MLKWLLPLAHEAGQAILAVYKASQLHPNGSSSVLVHHKSDHSPLTEADLAAHQIIAAGLAQHAPAILLISEESFKPEQLLAVQQSGSTFWLVDPLDGTKEFLSGTGEFTVNIALIENRKPVLGVVYQPTTEELFWGGADLGAWRAVGGEGAYELNSGCDHQLMTVKSRSEPPWRILASRSHLGPQTRTLIERMGQTELMQAGSSLKFCRIAAGLADFYPRLGFTSQWDTAAAQAVLEGAGGCVIDLQGQPLSYGQPDIINPHFLASALPYEKVMHWWGDRLT</sequence>